<dbReference type="SUPFAM" id="SSF81342">
    <property type="entry name" value="Transmembrane di-heme cytochromes"/>
    <property type="match status" value="1"/>
</dbReference>
<protein>
    <submittedName>
        <fullName evidence="15">Cytochrome b/b6 domain-containing protein</fullName>
    </submittedName>
</protein>
<evidence type="ECO:0000256" key="1">
    <source>
        <dbReference type="ARBA" id="ARBA00001970"/>
    </source>
</evidence>
<comment type="caution">
    <text evidence="15">The sequence shown here is derived from an EMBL/GenBank/DDBJ whole genome shotgun (WGS) entry which is preliminary data.</text>
</comment>
<comment type="cofactor">
    <cofactor evidence="1">
        <name>heme b</name>
        <dbReference type="ChEBI" id="CHEBI:60344"/>
    </cofactor>
</comment>
<keyword evidence="3" id="KW-0813">Transport</keyword>
<dbReference type="EMBL" id="JAUEDK010000008">
    <property type="protein sequence ID" value="MDN0074565.1"/>
    <property type="molecule type" value="Genomic_DNA"/>
</dbReference>
<evidence type="ECO:0000313" key="16">
    <source>
        <dbReference type="Proteomes" id="UP001168540"/>
    </source>
</evidence>
<evidence type="ECO:0000256" key="13">
    <source>
        <dbReference type="SAM" id="Phobius"/>
    </source>
</evidence>
<evidence type="ECO:0000256" key="5">
    <source>
        <dbReference type="ARBA" id="ARBA00022617"/>
    </source>
</evidence>
<feature type="transmembrane region" description="Helical" evidence="13">
    <location>
        <begin position="139"/>
        <end position="161"/>
    </location>
</feature>
<evidence type="ECO:0000256" key="2">
    <source>
        <dbReference type="ARBA" id="ARBA00004651"/>
    </source>
</evidence>
<dbReference type="PANTHER" id="PTHR30529:SF1">
    <property type="entry name" value="CYTOCHROME B561 HOMOLOG 2"/>
    <property type="match status" value="1"/>
</dbReference>
<organism evidence="15 16">
    <name type="scientific">Crenobacter oryzisoli</name>
    <dbReference type="NCBI Taxonomy" id="3056844"/>
    <lineage>
        <taxon>Bacteria</taxon>
        <taxon>Pseudomonadati</taxon>
        <taxon>Pseudomonadota</taxon>
        <taxon>Betaproteobacteria</taxon>
        <taxon>Neisseriales</taxon>
        <taxon>Neisseriaceae</taxon>
        <taxon>Crenobacter</taxon>
    </lineage>
</organism>
<evidence type="ECO:0000256" key="8">
    <source>
        <dbReference type="ARBA" id="ARBA00022982"/>
    </source>
</evidence>
<feature type="transmembrane region" description="Helical" evidence="13">
    <location>
        <begin position="44"/>
        <end position="62"/>
    </location>
</feature>
<evidence type="ECO:0000256" key="9">
    <source>
        <dbReference type="ARBA" id="ARBA00022989"/>
    </source>
</evidence>
<sequence>MKNAKRYPLSVCLIHWIVAIVIVGNLVIGWMLDDNMDLMDLHKSIGVLVLALAGVRLINIFRKKKKLPPSVNPKGSLQYTAEKTVHGLLYLCMLSIPLLGWLKTNAAGHAVHFFSLYSLPVLIDKNRALSHLLGDLHSGAALILAAILGLHVLGALVHMVGKSENVLLRIMPFKTRSTLS</sequence>
<dbReference type="Proteomes" id="UP001168540">
    <property type="component" value="Unassembled WGS sequence"/>
</dbReference>
<dbReference type="RefSeq" id="WP_289829137.1">
    <property type="nucleotide sequence ID" value="NZ_JAUEDK010000008.1"/>
</dbReference>
<keyword evidence="10" id="KW-0408">Iron</keyword>
<keyword evidence="5" id="KW-0349">Heme</keyword>
<keyword evidence="4" id="KW-1003">Cell membrane</keyword>
<keyword evidence="16" id="KW-1185">Reference proteome</keyword>
<comment type="similarity">
    <text evidence="12">Belongs to the cytochrome b561 family.</text>
</comment>
<evidence type="ECO:0000256" key="4">
    <source>
        <dbReference type="ARBA" id="ARBA00022475"/>
    </source>
</evidence>
<evidence type="ECO:0000256" key="11">
    <source>
        <dbReference type="ARBA" id="ARBA00023136"/>
    </source>
</evidence>
<evidence type="ECO:0000256" key="7">
    <source>
        <dbReference type="ARBA" id="ARBA00022723"/>
    </source>
</evidence>
<dbReference type="Pfam" id="PF01292">
    <property type="entry name" value="Ni_hydr_CYTB"/>
    <property type="match status" value="1"/>
</dbReference>
<dbReference type="PANTHER" id="PTHR30529">
    <property type="entry name" value="CYTOCHROME B561"/>
    <property type="match status" value="1"/>
</dbReference>
<evidence type="ECO:0000256" key="10">
    <source>
        <dbReference type="ARBA" id="ARBA00023004"/>
    </source>
</evidence>
<name>A0ABT7XLA9_9NEIS</name>
<evidence type="ECO:0000259" key="14">
    <source>
        <dbReference type="Pfam" id="PF01292"/>
    </source>
</evidence>
<evidence type="ECO:0000256" key="3">
    <source>
        <dbReference type="ARBA" id="ARBA00022448"/>
    </source>
</evidence>
<keyword evidence="9 13" id="KW-1133">Transmembrane helix</keyword>
<feature type="domain" description="Cytochrome b561 bacterial/Ni-hydrogenase" evidence="14">
    <location>
        <begin position="6"/>
        <end position="172"/>
    </location>
</feature>
<dbReference type="InterPro" id="IPR016174">
    <property type="entry name" value="Di-haem_cyt_TM"/>
</dbReference>
<evidence type="ECO:0000256" key="6">
    <source>
        <dbReference type="ARBA" id="ARBA00022692"/>
    </source>
</evidence>
<evidence type="ECO:0000313" key="15">
    <source>
        <dbReference type="EMBL" id="MDN0074565.1"/>
    </source>
</evidence>
<keyword evidence="11 13" id="KW-0472">Membrane</keyword>
<accession>A0ABT7XLA9</accession>
<dbReference type="InterPro" id="IPR052168">
    <property type="entry name" value="Cytochrome_b561_oxidase"/>
</dbReference>
<proteinExistence type="inferred from homology"/>
<feature type="transmembrane region" description="Helical" evidence="13">
    <location>
        <begin position="12"/>
        <end position="32"/>
    </location>
</feature>
<keyword evidence="8" id="KW-0249">Electron transport</keyword>
<keyword evidence="7" id="KW-0479">Metal-binding</keyword>
<dbReference type="InterPro" id="IPR011577">
    <property type="entry name" value="Cyt_b561_bac/Ni-Hgenase"/>
</dbReference>
<evidence type="ECO:0000256" key="12">
    <source>
        <dbReference type="ARBA" id="ARBA00037975"/>
    </source>
</evidence>
<feature type="transmembrane region" description="Helical" evidence="13">
    <location>
        <begin position="83"/>
        <end position="102"/>
    </location>
</feature>
<dbReference type="Gene3D" id="1.20.950.20">
    <property type="entry name" value="Transmembrane di-heme cytochromes, Chain C"/>
    <property type="match status" value="1"/>
</dbReference>
<keyword evidence="6 13" id="KW-0812">Transmembrane</keyword>
<gene>
    <name evidence="15" type="ORF">QU481_06600</name>
</gene>
<reference evidence="15" key="1">
    <citation type="submission" date="2023-06" db="EMBL/GenBank/DDBJ databases">
        <authorList>
            <person name="Zhang S."/>
        </authorList>
    </citation>
    <scope>NUCLEOTIDE SEQUENCE</scope>
    <source>
        <strain evidence="15">SG2303</strain>
    </source>
</reference>
<comment type="subcellular location">
    <subcellularLocation>
        <location evidence="2">Cell membrane</location>
        <topology evidence="2">Multi-pass membrane protein</topology>
    </subcellularLocation>
</comment>